<protein>
    <submittedName>
        <fullName evidence="1">Uncharacterized protein</fullName>
    </submittedName>
</protein>
<proteinExistence type="predicted"/>
<keyword evidence="2" id="KW-1185">Reference proteome</keyword>
<organism evidence="1 2">
    <name type="scientific">Parelaphostrongylus tenuis</name>
    <name type="common">Meningeal worm</name>
    <dbReference type="NCBI Taxonomy" id="148309"/>
    <lineage>
        <taxon>Eukaryota</taxon>
        <taxon>Metazoa</taxon>
        <taxon>Ecdysozoa</taxon>
        <taxon>Nematoda</taxon>
        <taxon>Chromadorea</taxon>
        <taxon>Rhabditida</taxon>
        <taxon>Rhabditina</taxon>
        <taxon>Rhabditomorpha</taxon>
        <taxon>Strongyloidea</taxon>
        <taxon>Metastrongylidae</taxon>
        <taxon>Parelaphostrongylus</taxon>
    </lineage>
</organism>
<name>A0AAD5MJY1_PARTN</name>
<dbReference type="EMBL" id="JAHQIW010000594">
    <property type="protein sequence ID" value="KAJ1349009.1"/>
    <property type="molecule type" value="Genomic_DNA"/>
</dbReference>
<gene>
    <name evidence="1" type="ORF">KIN20_004435</name>
</gene>
<sequence length="164" mass="18105">MGGTLQRPVSTSRAQVPCQEDYAPGSARLIGHAARELLDNKQTIKTDVYEETALGVGSNSAREASGTAQRRPSPRLLSARPIAKCTSHIFEKPDCTTVPHPPLSCDIVLPGYRIFSALERYLREKNSRDYDKLKNDLNVSFDCQAHSNPGGRHSIFVQQIAAYH</sequence>
<evidence type="ECO:0000313" key="2">
    <source>
        <dbReference type="Proteomes" id="UP001196413"/>
    </source>
</evidence>
<comment type="caution">
    <text evidence="1">The sequence shown here is derived from an EMBL/GenBank/DDBJ whole genome shotgun (WGS) entry which is preliminary data.</text>
</comment>
<reference evidence="1" key="1">
    <citation type="submission" date="2021-06" db="EMBL/GenBank/DDBJ databases">
        <title>Parelaphostrongylus tenuis whole genome reference sequence.</title>
        <authorList>
            <person name="Garwood T.J."/>
            <person name="Larsen P.A."/>
            <person name="Fountain-Jones N.M."/>
            <person name="Garbe J.R."/>
            <person name="Macchietto M.G."/>
            <person name="Kania S.A."/>
            <person name="Gerhold R.W."/>
            <person name="Richards J.E."/>
            <person name="Wolf T.M."/>
        </authorList>
    </citation>
    <scope>NUCLEOTIDE SEQUENCE</scope>
    <source>
        <strain evidence="1">MNPRO001-30</strain>
        <tissue evidence="1">Meninges</tissue>
    </source>
</reference>
<dbReference type="Proteomes" id="UP001196413">
    <property type="component" value="Unassembled WGS sequence"/>
</dbReference>
<evidence type="ECO:0000313" key="1">
    <source>
        <dbReference type="EMBL" id="KAJ1349009.1"/>
    </source>
</evidence>
<dbReference type="AlphaFoldDB" id="A0AAD5MJY1"/>
<accession>A0AAD5MJY1</accession>